<keyword evidence="8" id="KW-1185">Reference proteome</keyword>
<keyword evidence="4" id="KW-0472">Membrane</keyword>
<feature type="domain" description="AMP-dependent synthetase/ligase" evidence="5">
    <location>
        <begin position="117"/>
        <end position="521"/>
    </location>
</feature>
<dbReference type="EMBL" id="KL647913">
    <property type="protein sequence ID" value="KEY73136.1"/>
    <property type="molecule type" value="Genomic_DNA"/>
</dbReference>
<dbReference type="SUPFAM" id="SSF56801">
    <property type="entry name" value="Acetyl-CoA synthetase-like"/>
    <property type="match status" value="1"/>
</dbReference>
<dbReference type="InterPro" id="IPR045851">
    <property type="entry name" value="AMP-bd_C_sf"/>
</dbReference>
<evidence type="ECO:0000256" key="4">
    <source>
        <dbReference type="SAM" id="Phobius"/>
    </source>
</evidence>
<feature type="region of interest" description="Disordered" evidence="3">
    <location>
        <begin position="465"/>
        <end position="485"/>
    </location>
</feature>
<dbReference type="Gene3D" id="3.40.50.12780">
    <property type="entry name" value="N-terminal domain of ligase-like"/>
    <property type="match status" value="1"/>
</dbReference>
<evidence type="ECO:0000256" key="3">
    <source>
        <dbReference type="SAM" id="MobiDB-lite"/>
    </source>
</evidence>
<dbReference type="PANTHER" id="PTHR43201:SF30">
    <property type="entry name" value="AMP-DEPENDENT SYNTHETASE_LIGASE DOMAIN-CONTAINING PROTEIN"/>
    <property type="match status" value="1"/>
</dbReference>
<gene>
    <name evidence="7" type="ORF">S7711_04885</name>
</gene>
<evidence type="ECO:0000313" key="8">
    <source>
        <dbReference type="Proteomes" id="UP000028045"/>
    </source>
</evidence>
<feature type="transmembrane region" description="Helical" evidence="4">
    <location>
        <begin position="12"/>
        <end position="31"/>
    </location>
</feature>
<reference evidence="7 8" key="1">
    <citation type="journal article" date="2014" name="BMC Genomics">
        <title>Comparative genome sequencing reveals chemotype-specific gene clusters in the toxigenic black mold Stachybotrys.</title>
        <authorList>
            <person name="Semeiks J."/>
            <person name="Borek D."/>
            <person name="Otwinowski Z."/>
            <person name="Grishin N.V."/>
        </authorList>
    </citation>
    <scope>NUCLEOTIDE SEQUENCE [LARGE SCALE GENOMIC DNA]</scope>
    <source>
        <strain evidence="8">CBS 109288 / IBT 7711</strain>
    </source>
</reference>
<evidence type="ECO:0000256" key="2">
    <source>
        <dbReference type="ARBA" id="ARBA00022598"/>
    </source>
</evidence>
<accession>A0A084B6F7</accession>
<dbReference type="FunFam" id="3.30.300.30:FF:000008">
    <property type="entry name" value="2,3-dihydroxybenzoate-AMP ligase"/>
    <property type="match status" value="1"/>
</dbReference>
<organism evidence="7 8">
    <name type="scientific">Stachybotrys chartarum (strain CBS 109288 / IBT 7711)</name>
    <name type="common">Toxic black mold</name>
    <name type="synonym">Stilbospora chartarum</name>
    <dbReference type="NCBI Taxonomy" id="1280523"/>
    <lineage>
        <taxon>Eukaryota</taxon>
        <taxon>Fungi</taxon>
        <taxon>Dikarya</taxon>
        <taxon>Ascomycota</taxon>
        <taxon>Pezizomycotina</taxon>
        <taxon>Sordariomycetes</taxon>
        <taxon>Hypocreomycetidae</taxon>
        <taxon>Hypocreales</taxon>
        <taxon>Stachybotryaceae</taxon>
        <taxon>Stachybotrys</taxon>
    </lineage>
</organism>
<keyword evidence="2" id="KW-0436">Ligase</keyword>
<comment type="similarity">
    <text evidence="1">Belongs to the ATP-dependent AMP-binding enzyme family.</text>
</comment>
<dbReference type="PANTHER" id="PTHR43201">
    <property type="entry name" value="ACYL-COA SYNTHETASE"/>
    <property type="match status" value="1"/>
</dbReference>
<sequence>MALSWEEGVAVFWVMGISAAVLSILALIRQLNGLFDGLKIKLYTDVLRLEARIDALTLPSSLPSYRSRMGCRTRPRRRGAREATSPSTDSHWPVQFLEEIYGPPLLTSTIPQHFSSVVSRHGDRPAIVARCPNSPQAALTYHDLDLVSNRLASSLASLGVRKGHRVAVSLGNTAEYAALTYAVFKLGAVLVPLNPSFNAIQLTAALCHLEVEVLVIGAVTDLAYKPGRGRSNEELLRDVVGDLNGSKIQSENVPALQKVIILDNRPSHPDIAFNLDHCRAFTPYATLLEGSPNAITPDTPLDPSDIINIQFTSGTTSSPKAAMLAHASILNNGALIAHRMGLDPADRIVVPPPLFHCFGSVLGYMASATTGSAILFPSPAFDPVATLRMCVDHDATGLYGVSTMLVAVLEALDNGAVDTRPANLRKGIVAGSSVPEALMAKIYAKLGLDDLVICYGMTETSPVSCMTAPSDPPSKRSSTIGTPMPHTTIKIVAPGDRSTIVPLNTRGELAAAGYLVMKGYYNDAARTESERPVEADGTVWMYSGDEAEMDENGYVRITGRIKDLIIRGGENIHPLEIENCLYKLDGVKDASVVGVHDERLGESVAAFVIPQQGWSTDEGRDSDRTITKHQVRDWVRTKLSGHLVPKHVFWVDEYPKTASGKIQKFILRDMATKIIEKASA</sequence>
<dbReference type="InterPro" id="IPR020845">
    <property type="entry name" value="AMP-binding_CS"/>
</dbReference>
<evidence type="ECO:0000313" key="7">
    <source>
        <dbReference type="EMBL" id="KEY73136.1"/>
    </source>
</evidence>
<evidence type="ECO:0000259" key="5">
    <source>
        <dbReference type="Pfam" id="PF00501"/>
    </source>
</evidence>
<feature type="compositionally biased region" description="Basic residues" evidence="3">
    <location>
        <begin position="69"/>
        <end position="79"/>
    </location>
</feature>
<dbReference type="Gene3D" id="3.30.300.30">
    <property type="match status" value="1"/>
</dbReference>
<dbReference type="InterPro" id="IPR025110">
    <property type="entry name" value="AMP-bd_C"/>
</dbReference>
<dbReference type="Pfam" id="PF00501">
    <property type="entry name" value="AMP-binding"/>
    <property type="match status" value="1"/>
</dbReference>
<feature type="domain" description="AMP-binding enzyme C-terminal" evidence="6">
    <location>
        <begin position="576"/>
        <end position="661"/>
    </location>
</feature>
<name>A0A084B6F7_STACB</name>
<dbReference type="PROSITE" id="PS00455">
    <property type="entry name" value="AMP_BINDING"/>
    <property type="match status" value="1"/>
</dbReference>
<dbReference type="HOGENOM" id="CLU_000022_59_7_1"/>
<keyword evidence="4" id="KW-0812">Transmembrane</keyword>
<dbReference type="GO" id="GO:0031956">
    <property type="term" value="F:medium-chain fatty acid-CoA ligase activity"/>
    <property type="evidence" value="ECO:0007669"/>
    <property type="project" value="TreeGrafter"/>
</dbReference>
<dbReference type="Proteomes" id="UP000028045">
    <property type="component" value="Unassembled WGS sequence"/>
</dbReference>
<feature type="region of interest" description="Disordered" evidence="3">
    <location>
        <begin position="68"/>
        <end position="89"/>
    </location>
</feature>
<dbReference type="GO" id="GO:0006631">
    <property type="term" value="P:fatty acid metabolic process"/>
    <property type="evidence" value="ECO:0007669"/>
    <property type="project" value="TreeGrafter"/>
</dbReference>
<evidence type="ECO:0000256" key="1">
    <source>
        <dbReference type="ARBA" id="ARBA00006432"/>
    </source>
</evidence>
<proteinExistence type="inferred from homology"/>
<dbReference type="Pfam" id="PF13193">
    <property type="entry name" value="AMP-binding_C"/>
    <property type="match status" value="1"/>
</dbReference>
<protein>
    <submittedName>
        <fullName evidence="7">Uncharacterized protein</fullName>
    </submittedName>
</protein>
<dbReference type="OrthoDB" id="10253115at2759"/>
<dbReference type="InterPro" id="IPR042099">
    <property type="entry name" value="ANL_N_sf"/>
</dbReference>
<keyword evidence="4" id="KW-1133">Transmembrane helix</keyword>
<dbReference type="AlphaFoldDB" id="A0A084B6F7"/>
<evidence type="ECO:0000259" key="6">
    <source>
        <dbReference type="Pfam" id="PF13193"/>
    </source>
</evidence>
<dbReference type="InterPro" id="IPR000873">
    <property type="entry name" value="AMP-dep_synth/lig_dom"/>
</dbReference>